<evidence type="ECO:0000313" key="4">
    <source>
        <dbReference type="EMBL" id="ALC39627.1"/>
    </source>
</evidence>
<dbReference type="InterPro" id="IPR051490">
    <property type="entry name" value="THEM6_lcsJ_thioesterase"/>
</dbReference>
<comment type="similarity">
    <text evidence="1">Belongs to the THEM6 family.</text>
</comment>
<gene>
    <name evidence="4" type="ORF">Dbus_chr2Lg1712</name>
</gene>
<dbReference type="Gene3D" id="3.10.129.10">
    <property type="entry name" value="Hotdog Thioesterase"/>
    <property type="match status" value="1"/>
</dbReference>
<dbReference type="OrthoDB" id="409374at2759"/>
<dbReference type="PANTHER" id="PTHR12475:SF4">
    <property type="entry name" value="PROTEIN THEM6"/>
    <property type="match status" value="1"/>
</dbReference>
<dbReference type="SMR" id="A0A0M4E978"/>
<evidence type="ECO:0000313" key="5">
    <source>
        <dbReference type="Proteomes" id="UP000494163"/>
    </source>
</evidence>
<reference evidence="4 5" key="1">
    <citation type="submission" date="2015-08" db="EMBL/GenBank/DDBJ databases">
        <title>Ancestral chromatin configuration constrains chromatin evolution on differentiating sex chromosomes in Drosophila.</title>
        <authorList>
            <person name="Zhou Q."/>
            <person name="Bachtrog D."/>
        </authorList>
    </citation>
    <scope>NUCLEOTIDE SEQUENCE [LARGE SCALE GENOMIC DNA]</scope>
    <source>
        <tissue evidence="4">Whole larvae</tissue>
    </source>
</reference>
<organism evidence="4 5">
    <name type="scientific">Drosophila busckii</name>
    <name type="common">Fruit fly</name>
    <dbReference type="NCBI Taxonomy" id="30019"/>
    <lineage>
        <taxon>Eukaryota</taxon>
        <taxon>Metazoa</taxon>
        <taxon>Ecdysozoa</taxon>
        <taxon>Arthropoda</taxon>
        <taxon>Hexapoda</taxon>
        <taxon>Insecta</taxon>
        <taxon>Pterygota</taxon>
        <taxon>Neoptera</taxon>
        <taxon>Endopterygota</taxon>
        <taxon>Diptera</taxon>
        <taxon>Brachycera</taxon>
        <taxon>Muscomorpha</taxon>
        <taxon>Ephydroidea</taxon>
        <taxon>Drosophilidae</taxon>
        <taxon>Drosophila</taxon>
    </lineage>
</organism>
<protein>
    <recommendedName>
        <fullName evidence="2">Protein THEM6</fullName>
    </recommendedName>
</protein>
<dbReference type="Proteomes" id="UP000494163">
    <property type="component" value="Chromosome 2L"/>
</dbReference>
<dbReference type="PANTHER" id="PTHR12475">
    <property type="match status" value="1"/>
</dbReference>
<evidence type="ECO:0000256" key="1">
    <source>
        <dbReference type="ARBA" id="ARBA00038228"/>
    </source>
</evidence>
<dbReference type="EMBL" id="CP012523">
    <property type="protein sequence ID" value="ALC39627.1"/>
    <property type="molecule type" value="Genomic_DNA"/>
</dbReference>
<evidence type="ECO:0000256" key="3">
    <source>
        <dbReference type="SAM" id="SignalP"/>
    </source>
</evidence>
<dbReference type="SUPFAM" id="SSF54637">
    <property type="entry name" value="Thioesterase/thiol ester dehydrase-isomerase"/>
    <property type="match status" value="1"/>
</dbReference>
<dbReference type="CDD" id="cd00586">
    <property type="entry name" value="4HBT"/>
    <property type="match status" value="1"/>
</dbReference>
<keyword evidence="3" id="KW-0732">Signal</keyword>
<dbReference type="InterPro" id="IPR029069">
    <property type="entry name" value="HotDog_dom_sf"/>
</dbReference>
<evidence type="ECO:0000256" key="2">
    <source>
        <dbReference type="ARBA" id="ARBA00041112"/>
    </source>
</evidence>
<proteinExistence type="inferred from homology"/>
<dbReference type="AlphaFoldDB" id="A0A0M4E978"/>
<dbReference type="Pfam" id="PF13279">
    <property type="entry name" value="4HBT_2"/>
    <property type="match status" value="1"/>
</dbReference>
<accession>A0A0M4E978</accession>
<keyword evidence="5" id="KW-1185">Reference proteome</keyword>
<name>A0A0M4E978_DROBS</name>
<sequence length="472" mass="53078">MWEYILKFELSLLCSIVLFIENCSAEGYCTKWEYNPEANFTTVLQKFCCPGYREVSGKRCLPICDMGCPSNSHCIMPRVCGCNAGYNVNETQLEFGTEILKSCIRSDALIFAIILQQLSTFEVATMSQSLICFVCCLLLAGGVSADNSCIGWVYKNDSSGDLALDCLAGCVGTPPNCQPDCGGAGCPADSSCFRKNGINECVCNMGLLADRIDSSKVPQLQSCKRPCNVQCPANSKCVAPNECACNPGYAPNEMNSHLVPQLRSCRLQQVRIFIRNRRILRPPNDNAEAYANEVSWRTSLGLTVGLGWIMQKKHKVTDMTTIYGVCTTQDVDIFMRHMNNARYLRELDFACYDFYTLTRLYRRVRQRGGSIMRCTTSIRYRRSIYLFQPYKICTRLVWWDDKAVYLEQQFITLSDGFVRAVVFTKQCITDCSVLEVLSTYPEVAGALPELPAELKLFLDAIEVSSQKLRKHD</sequence>
<dbReference type="Gene3D" id="2.10.25.10">
    <property type="entry name" value="Laminin"/>
    <property type="match status" value="1"/>
</dbReference>
<feature type="signal peptide" evidence="3">
    <location>
        <begin position="1"/>
        <end position="25"/>
    </location>
</feature>
<feature type="chain" id="PRO_5005792959" description="Protein THEM6" evidence="3">
    <location>
        <begin position="26"/>
        <end position="472"/>
    </location>
</feature>